<feature type="transmembrane region" description="Helical" evidence="1">
    <location>
        <begin position="28"/>
        <end position="48"/>
    </location>
</feature>
<keyword evidence="1" id="KW-0472">Membrane</keyword>
<dbReference type="EMBL" id="CP108195">
    <property type="protein sequence ID" value="WTS14379.1"/>
    <property type="molecule type" value="Genomic_DNA"/>
</dbReference>
<protein>
    <submittedName>
        <fullName evidence="2">ABC transporter permease</fullName>
    </submittedName>
</protein>
<sequence>MSTAVFSPFSPFSPSTGLTWTVLRLHRLALWVWVAYVALTGALLLWLWGPGSSGWHITGKCVAGVVNACTATGPGAGTYTHLLGLSTSLITIVPAIAAAFAGGTLIGRELERGTAALAWTQSVPPARWLAAKLAAPAAFLVVGTGILVALRRLVASGASGLPDNQWFTYGVYGSLGPTAVALPLLGLSLGALVAFISRRVISSICVSLALTGIVITALGELRGHLWTTSTVTGDIHQGYRGFTGLFLDEGAVTASGARIADPLCVSDKSCLAQHDITGFYREFQPASHFWPLQLVETGILLALTALAVTAVFALLRRNQRI</sequence>
<feature type="transmembrane region" description="Helical" evidence="1">
    <location>
        <begin position="128"/>
        <end position="150"/>
    </location>
</feature>
<gene>
    <name evidence="2" type="ORF">OHU69_27055</name>
</gene>
<reference evidence="2" key="1">
    <citation type="submission" date="2022-10" db="EMBL/GenBank/DDBJ databases">
        <title>The complete genomes of actinobacterial strains from the NBC collection.</title>
        <authorList>
            <person name="Joergensen T.S."/>
            <person name="Alvarez Arevalo M."/>
            <person name="Sterndorff E.B."/>
            <person name="Faurdal D."/>
            <person name="Vuksanovic O."/>
            <person name="Mourched A.-S."/>
            <person name="Charusanti P."/>
            <person name="Shaw S."/>
            <person name="Blin K."/>
            <person name="Weber T."/>
        </authorList>
    </citation>
    <scope>NUCLEOTIDE SEQUENCE</scope>
    <source>
        <strain evidence="2">NBC_00119</strain>
    </source>
</reference>
<evidence type="ECO:0000256" key="1">
    <source>
        <dbReference type="SAM" id="Phobius"/>
    </source>
</evidence>
<feature type="transmembrane region" description="Helical" evidence="1">
    <location>
        <begin position="82"/>
        <end position="107"/>
    </location>
</feature>
<keyword evidence="1" id="KW-1133">Transmembrane helix</keyword>
<evidence type="ECO:0000313" key="2">
    <source>
        <dbReference type="EMBL" id="WTS14379.1"/>
    </source>
</evidence>
<organism evidence="2">
    <name type="scientific">Streptomyces sp. NBC_00119</name>
    <dbReference type="NCBI Taxonomy" id="2975659"/>
    <lineage>
        <taxon>Bacteria</taxon>
        <taxon>Bacillati</taxon>
        <taxon>Actinomycetota</taxon>
        <taxon>Actinomycetes</taxon>
        <taxon>Kitasatosporales</taxon>
        <taxon>Streptomycetaceae</taxon>
        <taxon>Streptomyces</taxon>
    </lineage>
</organism>
<feature type="transmembrane region" description="Helical" evidence="1">
    <location>
        <begin position="200"/>
        <end position="219"/>
    </location>
</feature>
<proteinExistence type="predicted"/>
<feature type="transmembrane region" description="Helical" evidence="1">
    <location>
        <begin position="297"/>
        <end position="315"/>
    </location>
</feature>
<feature type="transmembrane region" description="Helical" evidence="1">
    <location>
        <begin position="170"/>
        <end position="193"/>
    </location>
</feature>
<accession>A0AAU1UCB9</accession>
<name>A0AAU1UCB9_9ACTN</name>
<dbReference type="AlphaFoldDB" id="A0AAU1UCB9"/>
<keyword evidence="1" id="KW-0812">Transmembrane</keyword>